<feature type="domain" description="Elongation factor G-binding protein C-terminal treble-clef zinc-finger" evidence="1">
    <location>
        <begin position="8"/>
        <end position="163"/>
    </location>
</feature>
<comment type="caution">
    <text evidence="2">The sequence shown here is derived from an EMBL/GenBank/DDBJ whole genome shotgun (WGS) entry which is preliminary data.</text>
</comment>
<evidence type="ECO:0000313" key="3">
    <source>
        <dbReference type="Proteomes" id="UP001501442"/>
    </source>
</evidence>
<gene>
    <name evidence="2" type="ORF">GCM10023196_055370</name>
</gene>
<name>A0ABP8UHZ6_9ACTN</name>
<sequence length="170" mass="18591">MRPIGESDIRGSFVNCSKGEARKLHLPRGLADLPWDDLDFLGWRDPGAPDRGYLIAERDGGLIGVTFRVSSETRRSLAKTTVCSLCLTSHAGSGVSLFVARRAGAAGREGNTVGTYICGDLACPLYVRGKKKSALVTRFTESLSLEEQIDRMRTNLDAFLDEVVREKTRA</sequence>
<dbReference type="RefSeq" id="WP_345433993.1">
    <property type="nucleotide sequence ID" value="NZ_BAABHK010000008.1"/>
</dbReference>
<evidence type="ECO:0000259" key="1">
    <source>
        <dbReference type="Pfam" id="PF16571"/>
    </source>
</evidence>
<dbReference type="InterPro" id="IPR032330">
    <property type="entry name" value="EF-G-binding_C"/>
</dbReference>
<dbReference type="Proteomes" id="UP001501442">
    <property type="component" value="Unassembled WGS sequence"/>
</dbReference>
<accession>A0ABP8UHZ6</accession>
<dbReference type="Pfam" id="PF16571">
    <property type="entry name" value="FBP_C"/>
    <property type="match status" value="1"/>
</dbReference>
<keyword evidence="3" id="KW-1185">Reference proteome</keyword>
<proteinExistence type="predicted"/>
<organism evidence="2 3">
    <name type="scientific">Actinoallomurus vinaceus</name>
    <dbReference type="NCBI Taxonomy" id="1080074"/>
    <lineage>
        <taxon>Bacteria</taxon>
        <taxon>Bacillati</taxon>
        <taxon>Actinomycetota</taxon>
        <taxon>Actinomycetes</taxon>
        <taxon>Streptosporangiales</taxon>
        <taxon>Thermomonosporaceae</taxon>
        <taxon>Actinoallomurus</taxon>
    </lineage>
</organism>
<reference evidence="3" key="1">
    <citation type="journal article" date="2019" name="Int. J. Syst. Evol. Microbiol.">
        <title>The Global Catalogue of Microorganisms (GCM) 10K type strain sequencing project: providing services to taxonomists for standard genome sequencing and annotation.</title>
        <authorList>
            <consortium name="The Broad Institute Genomics Platform"/>
            <consortium name="The Broad Institute Genome Sequencing Center for Infectious Disease"/>
            <person name="Wu L."/>
            <person name="Ma J."/>
        </authorList>
    </citation>
    <scope>NUCLEOTIDE SEQUENCE [LARGE SCALE GENOMIC DNA]</scope>
    <source>
        <strain evidence="3">JCM 17939</strain>
    </source>
</reference>
<dbReference type="EMBL" id="BAABHK010000008">
    <property type="protein sequence ID" value="GAA4630351.1"/>
    <property type="molecule type" value="Genomic_DNA"/>
</dbReference>
<evidence type="ECO:0000313" key="2">
    <source>
        <dbReference type="EMBL" id="GAA4630351.1"/>
    </source>
</evidence>
<protein>
    <submittedName>
        <fullName evidence="2">FBP domain-containing protein</fullName>
    </submittedName>
</protein>